<evidence type="ECO:0000313" key="3">
    <source>
        <dbReference type="Proteomes" id="UP000023482"/>
    </source>
</evidence>
<dbReference type="EMBL" id="JDFF01000016">
    <property type="protein sequence ID" value="EWC92203.1"/>
    <property type="molecule type" value="Genomic_DNA"/>
</dbReference>
<dbReference type="PROSITE" id="PS51257">
    <property type="entry name" value="PROKAR_LIPOPROTEIN"/>
    <property type="match status" value="1"/>
</dbReference>
<proteinExistence type="predicted"/>
<evidence type="ECO:0000313" key="2">
    <source>
        <dbReference type="EMBL" id="EWC92203.1"/>
    </source>
</evidence>
<comment type="caution">
    <text evidence="2">The sequence shown here is derived from an EMBL/GenBank/DDBJ whole genome shotgun (WGS) entry which is preliminary data.</text>
</comment>
<dbReference type="Proteomes" id="UP000023482">
    <property type="component" value="Unassembled WGS sequence"/>
</dbReference>
<dbReference type="RefSeq" id="WP_044168826.1">
    <property type="nucleotide sequence ID" value="NZ_JDFF01000016.1"/>
</dbReference>
<evidence type="ECO:0000256" key="1">
    <source>
        <dbReference type="SAM" id="SignalP"/>
    </source>
</evidence>
<keyword evidence="3" id="KW-1185">Reference proteome</keyword>
<feature type="signal peptide" evidence="1">
    <location>
        <begin position="1"/>
        <end position="19"/>
    </location>
</feature>
<protein>
    <submittedName>
        <fullName evidence="2">Putative lipoprotein</fullName>
    </submittedName>
</protein>
<name>Z4WSE0_9PORP</name>
<dbReference type="AlphaFoldDB" id="Z4WSE0"/>
<accession>Z4WSE0</accession>
<organism evidence="2 3">
    <name type="scientific">Porphyromonas catoniae ATCC 51270</name>
    <dbReference type="NCBI Taxonomy" id="887901"/>
    <lineage>
        <taxon>Bacteria</taxon>
        <taxon>Pseudomonadati</taxon>
        <taxon>Bacteroidota</taxon>
        <taxon>Bacteroidia</taxon>
        <taxon>Bacteroidales</taxon>
        <taxon>Porphyromonadaceae</taxon>
        <taxon>Porphyromonas</taxon>
    </lineage>
</organism>
<reference evidence="2 3" key="1">
    <citation type="submission" date="2014-01" db="EMBL/GenBank/DDBJ databases">
        <authorList>
            <person name="Durkin A.S."/>
            <person name="McCorrison J."/>
            <person name="Torralba M."/>
            <person name="Gillis M."/>
            <person name="Haft D.H."/>
            <person name="Methe B."/>
            <person name="Sutton G."/>
            <person name="Nelson K.E."/>
        </authorList>
    </citation>
    <scope>NUCLEOTIDE SEQUENCE [LARGE SCALE GENOMIC DNA]</scope>
    <source>
        <strain evidence="2 3">ATCC 51270</strain>
    </source>
</reference>
<keyword evidence="1" id="KW-0732">Signal</keyword>
<gene>
    <name evidence="2" type="ORF">HMPREF0636_0622</name>
</gene>
<keyword evidence="2" id="KW-0449">Lipoprotein</keyword>
<sequence length="638" mass="71640">MKKNLFFLLLMGLIFASCSKDIAEHEQKILPAGTRLQLSLSASILDDAAQQDKNNTKALDFYVDTNNKVRATLKGKTSVKVKTYLYSDNTLIWSEDVDWKVINNGASLHFDKENIVTSAPMQVGKTKLIAILATENSPLAEPTVDRQYSITAIEPSNDGSNSVSIDVPYAMESNITVTTERGTNKGTAEANRVFKPYGNILHFTIENPTNDNVTVTDLLISDYNTKYTLKPDELSQGAKKKDANDIRGTRLLPIYPRISIAANNTSTKHLLLWVGSLPSTPVVSLQATGSPRSLGYYATYTNTKETYNTGKTYHAKLKIREIKNPLSYFADGFVDKLSGGLLSMSTIANRNYSPTVVRQLVGRFSTKQLLGESDWGAENDMFYPARYVYRPIRGYRVPTEGNFQSIGLHTEPRHGGFYHEVDYSGVTTPSYEYMEYISVATTIGDFYSWGGAWQHLYAKIPYQGLGSPGDPLSLEMQRFDITNYALGYIEYNRDWATGTITRKFNKAFAFRYKWDHAHKYHLIQCKFVGTENITSVQQLKDQPESFWNQGNVERRVLPCITTKYTDGIEDPHNGRRYTYSDGIKPLNLYSTSNPLIFPSVVPQEDLTIVWGYDSGFIKAAGSVASPGQGSIWPYKINY</sequence>
<feature type="chain" id="PRO_5004989835" evidence="1">
    <location>
        <begin position="20"/>
        <end position="638"/>
    </location>
</feature>
<dbReference type="OrthoDB" id="9798386at2"/>
<dbReference type="PATRIC" id="fig|887901.3.peg.963"/>